<proteinExistence type="predicted"/>
<name>A0A0R2S4L3_9GAMM</name>
<dbReference type="EMBL" id="LIBB01000483">
    <property type="protein sequence ID" value="KRO69736.1"/>
    <property type="molecule type" value="Genomic_DNA"/>
</dbReference>
<evidence type="ECO:0000313" key="1">
    <source>
        <dbReference type="EMBL" id="KRO69736.1"/>
    </source>
</evidence>
<dbReference type="Proteomes" id="UP000051934">
    <property type="component" value="Unassembled WGS sequence"/>
</dbReference>
<protein>
    <submittedName>
        <fullName evidence="1">Uncharacterized protein</fullName>
    </submittedName>
</protein>
<gene>
    <name evidence="1" type="ORF">ABR69_03030</name>
</gene>
<evidence type="ECO:0000313" key="2">
    <source>
        <dbReference type="Proteomes" id="UP000051934"/>
    </source>
</evidence>
<comment type="caution">
    <text evidence="1">The sequence shown here is derived from an EMBL/GenBank/DDBJ whole genome shotgun (WGS) entry which is preliminary data.</text>
</comment>
<sequence length="77" mass="8177">MLSAVKSDLLCVPITMAIIASEFGYDLAKITAVLNHAKLVETAGYVQGAVGSLKGMLEGFEGMVLRSFEVPPFSNLD</sequence>
<accession>A0A0R2S4L3</accession>
<organism evidence="1 2">
    <name type="scientific">OM182 bacterium BACL3 MAG-120507-bin80</name>
    <dbReference type="NCBI Taxonomy" id="1655577"/>
    <lineage>
        <taxon>Bacteria</taxon>
        <taxon>Pseudomonadati</taxon>
        <taxon>Pseudomonadota</taxon>
        <taxon>Gammaproteobacteria</taxon>
        <taxon>OMG group</taxon>
        <taxon>OM182 clade</taxon>
    </lineage>
</organism>
<dbReference type="AlphaFoldDB" id="A0A0R2S4L3"/>
<reference evidence="1 2" key="1">
    <citation type="submission" date="2015-10" db="EMBL/GenBank/DDBJ databases">
        <title>Metagenome-Assembled Genomes uncover a global brackish microbiome.</title>
        <authorList>
            <person name="Hugerth L.W."/>
            <person name="Larsson J."/>
            <person name="Alneberg J."/>
            <person name="Lindh M.V."/>
            <person name="Legrand C."/>
            <person name="Pinhassi J."/>
            <person name="Andersson A.F."/>
        </authorList>
    </citation>
    <scope>NUCLEOTIDE SEQUENCE [LARGE SCALE GENOMIC DNA]</scope>
    <source>
        <strain evidence="1">BACL4 MAG-120507-bin80</strain>
    </source>
</reference>